<sequence length="1139" mass="123188">MSDLHQDLSQRRARLSPEQRARLNELLRGADAAGSADADAAIAPRAAGEPAPLSFAQLRQWFLWKLEPESTAYHVGGGLKFAGALDVEALRAGVSAVVDRHEALRTVFEEDGEGGATQRVLPAAGFELQTLALHRLPEAERAARLAEERAAITGTPFDLTRGPLLRMSLLQTGEREWQLLVVMHHIVSDGWSVQVVLDELAALYRAQVQGTPQALPGLPLHYADYAAWQRRWLAAGEGERQLAWWKAQLGEDQPALALAADHPRRADGSYTAAHHLLSLPGALVDTLRGRAREEGATLFMLLLAAFQGLLHRYTGQEDVRVGVPIANRNRAETAGIVGFFVNTQVLRARIAPRTRLNALLTQVRDTALGAQAHQDLPFERLVEALQPERSLSTNPLFQVMFNHLRRDHRALAGWPGVEVQRLDFDEQAAQFELTLQTCEYEDGRVDANFIYAAELFDAATVERMAGHYLALLRAFAEQRELSLDEVQLLGGAELAQLRTWGENPERFDDAQPIHRLIEARAAASPDAVAVIFGEAQLSYGELNRRANRLAHYLIGRGVGLEVKVGIAVERSLEMVVGLLAVLKAGGAYVPLDPAYPAERLGYMVEDSGIALLLTCSDVRDHVPAGPDVAILELDLLDFDGGCESPPEVAVCGGNLAYLIYTSGSTGRPKGVMVRHSSLSNFMCAMAGAPGVTAEDVLLALTSLSFDIAALELFLPLVQGASIVLATRDAVHDGGALTQLAVDHGVTVLQATPSGWRALMQGNWPLAPGKPLKGLCGGEALHPDLACSLMEGGVELWNMYGPTETTIWSAARHTQGSPAIGGAIAATQLRVLDQGLNPVPIGVPGELYLGGAGLARGYLNRPGLSAERFIADPYDEAGGRLYRTGDLVRWNAEGELEYLGRIDHQVKIRGFRIELGEVEAQLLAQPEVREAVVVAAEGPGGARLVGYVALKPEARCESGQLRSRLAASLPEYMVPAALILLERLPLNANGKVDRKALPKPELAGTQAYEAPQGEVEQALAAIWAELLGTERIGRQDGFFELGGDSILSLKLVARLHRAGFRASPRQVFEHQRLESFARTLVAATEAGSGMEGSIPVLDPAARGEGLALSYAQRRQWFLWELDRASTAYHIAGGLRLQGEV</sequence>
<dbReference type="GO" id="GO:0009366">
    <property type="term" value="C:enterobactin synthetase complex"/>
    <property type="evidence" value="ECO:0007669"/>
    <property type="project" value="TreeGrafter"/>
</dbReference>
<dbReference type="Proteomes" id="UP000295129">
    <property type="component" value="Unassembled WGS sequence"/>
</dbReference>
<dbReference type="FunFam" id="1.10.1200.10:FF:000005">
    <property type="entry name" value="Nonribosomal peptide synthetase 1"/>
    <property type="match status" value="1"/>
</dbReference>
<dbReference type="PANTHER" id="PTHR45527">
    <property type="entry name" value="NONRIBOSOMAL PEPTIDE SYNTHETASE"/>
    <property type="match status" value="1"/>
</dbReference>
<dbReference type="GO" id="GO:0005829">
    <property type="term" value="C:cytosol"/>
    <property type="evidence" value="ECO:0007669"/>
    <property type="project" value="TreeGrafter"/>
</dbReference>
<dbReference type="PROSITE" id="PS00012">
    <property type="entry name" value="PHOSPHOPANTETHEINE"/>
    <property type="match status" value="1"/>
</dbReference>
<dbReference type="InterPro" id="IPR036736">
    <property type="entry name" value="ACP-like_sf"/>
</dbReference>
<dbReference type="InterPro" id="IPR000873">
    <property type="entry name" value="AMP-dep_synth/lig_dom"/>
</dbReference>
<dbReference type="FunFam" id="3.30.559.10:FF:000012">
    <property type="entry name" value="Non-ribosomal peptide synthetase"/>
    <property type="match status" value="1"/>
</dbReference>
<keyword evidence="4" id="KW-0597">Phosphoprotein</keyword>
<comment type="caution">
    <text evidence="6">The sequence shown here is derived from an EMBL/GenBank/DDBJ whole genome shotgun (WGS) entry which is preliminary data.</text>
</comment>
<dbReference type="SUPFAM" id="SSF47336">
    <property type="entry name" value="ACP-like"/>
    <property type="match status" value="1"/>
</dbReference>
<reference evidence="6 7" key="1">
    <citation type="submission" date="2019-03" db="EMBL/GenBank/DDBJ databases">
        <title>Genomic Encyclopedia of Type Strains, Phase IV (KMG-IV): sequencing the most valuable type-strain genomes for metagenomic binning, comparative biology and taxonomic classification.</title>
        <authorList>
            <person name="Goeker M."/>
        </authorList>
    </citation>
    <scope>NUCLEOTIDE SEQUENCE [LARGE SCALE GENOMIC DNA]</scope>
    <source>
        <strain evidence="6 7">DSM 12121</strain>
    </source>
</reference>
<keyword evidence="3" id="KW-0596">Phosphopantetheine</keyword>
<feature type="non-terminal residue" evidence="6">
    <location>
        <position position="1139"/>
    </location>
</feature>
<dbReference type="FunFam" id="3.40.50.980:FF:000001">
    <property type="entry name" value="Non-ribosomal peptide synthetase"/>
    <property type="match status" value="1"/>
</dbReference>
<comment type="similarity">
    <text evidence="2">Belongs to the ATP-dependent AMP-binding enzyme family.</text>
</comment>
<evidence type="ECO:0000256" key="3">
    <source>
        <dbReference type="ARBA" id="ARBA00022450"/>
    </source>
</evidence>
<dbReference type="Gene3D" id="3.30.559.10">
    <property type="entry name" value="Chloramphenicol acetyltransferase-like domain"/>
    <property type="match status" value="2"/>
</dbReference>
<dbReference type="Gene3D" id="3.30.559.30">
    <property type="entry name" value="Nonribosomal peptide synthetase, condensation domain"/>
    <property type="match status" value="1"/>
</dbReference>
<dbReference type="NCBIfam" id="TIGR01733">
    <property type="entry name" value="AA-adenyl-dom"/>
    <property type="match status" value="1"/>
</dbReference>
<dbReference type="PANTHER" id="PTHR45527:SF14">
    <property type="entry name" value="PLIPASTATIN SYNTHASE SUBUNIT B"/>
    <property type="match status" value="1"/>
</dbReference>
<evidence type="ECO:0000256" key="2">
    <source>
        <dbReference type="ARBA" id="ARBA00006432"/>
    </source>
</evidence>
<dbReference type="SMART" id="SM00823">
    <property type="entry name" value="PKS_PP"/>
    <property type="match status" value="1"/>
</dbReference>
<dbReference type="Gene3D" id="3.40.50.980">
    <property type="match status" value="2"/>
</dbReference>
<dbReference type="OrthoDB" id="6297021at2"/>
<gene>
    <name evidence="6" type="ORF">C7389_1261</name>
</gene>
<dbReference type="InterPro" id="IPR023213">
    <property type="entry name" value="CAT-like_dom_sf"/>
</dbReference>
<dbReference type="FunFam" id="3.40.50.12780:FF:000012">
    <property type="entry name" value="Non-ribosomal peptide synthetase"/>
    <property type="match status" value="1"/>
</dbReference>
<dbReference type="InterPro" id="IPR006162">
    <property type="entry name" value="Ppantetheine_attach_site"/>
</dbReference>
<dbReference type="CDD" id="cd05930">
    <property type="entry name" value="A_NRPS"/>
    <property type="match status" value="1"/>
</dbReference>
<dbReference type="Pfam" id="PF00550">
    <property type="entry name" value="PP-binding"/>
    <property type="match status" value="1"/>
</dbReference>
<dbReference type="PROSITE" id="PS00455">
    <property type="entry name" value="AMP_BINDING"/>
    <property type="match status" value="1"/>
</dbReference>
<dbReference type="Pfam" id="PF13193">
    <property type="entry name" value="AMP-binding_C"/>
    <property type="match status" value="1"/>
</dbReference>
<dbReference type="InterPro" id="IPR025110">
    <property type="entry name" value="AMP-bd_C"/>
</dbReference>
<dbReference type="SUPFAM" id="SSF56801">
    <property type="entry name" value="Acetyl-CoA synthetase-like"/>
    <property type="match status" value="1"/>
</dbReference>
<dbReference type="InterPro" id="IPR020806">
    <property type="entry name" value="PKS_PP-bd"/>
</dbReference>
<evidence type="ECO:0000259" key="5">
    <source>
        <dbReference type="PROSITE" id="PS50075"/>
    </source>
</evidence>
<dbReference type="EMBL" id="SNVV01000026">
    <property type="protein sequence ID" value="TDN46694.1"/>
    <property type="molecule type" value="Genomic_DNA"/>
</dbReference>
<comment type="cofactor">
    <cofactor evidence="1">
        <name>pantetheine 4'-phosphate</name>
        <dbReference type="ChEBI" id="CHEBI:47942"/>
    </cofactor>
</comment>
<dbReference type="RefSeq" id="WP_133594660.1">
    <property type="nucleotide sequence ID" value="NZ_SNVV01000026.1"/>
</dbReference>
<dbReference type="InterPro" id="IPR045851">
    <property type="entry name" value="AMP-bd_C_sf"/>
</dbReference>
<dbReference type="InterPro" id="IPR020845">
    <property type="entry name" value="AMP-binding_CS"/>
</dbReference>
<dbReference type="FunFam" id="2.30.38.10:FF:000001">
    <property type="entry name" value="Non-ribosomal peptide synthetase PvdI"/>
    <property type="match status" value="1"/>
</dbReference>
<dbReference type="GO" id="GO:0043041">
    <property type="term" value="P:amino acid activation for nonribosomal peptide biosynthetic process"/>
    <property type="evidence" value="ECO:0007669"/>
    <property type="project" value="TreeGrafter"/>
</dbReference>
<dbReference type="FunFam" id="3.30.300.30:FF:000010">
    <property type="entry name" value="Enterobactin synthetase component F"/>
    <property type="match status" value="1"/>
</dbReference>
<evidence type="ECO:0000256" key="1">
    <source>
        <dbReference type="ARBA" id="ARBA00001957"/>
    </source>
</evidence>
<organism evidence="6 7">
    <name type="scientific">Azoarcus indigens</name>
    <dbReference type="NCBI Taxonomy" id="29545"/>
    <lineage>
        <taxon>Bacteria</taxon>
        <taxon>Pseudomonadati</taxon>
        <taxon>Pseudomonadota</taxon>
        <taxon>Betaproteobacteria</taxon>
        <taxon>Rhodocyclales</taxon>
        <taxon>Zoogloeaceae</taxon>
        <taxon>Azoarcus</taxon>
    </lineage>
</organism>
<dbReference type="Gene3D" id="3.30.300.30">
    <property type="match status" value="1"/>
</dbReference>
<dbReference type="GO" id="GO:0009239">
    <property type="term" value="P:enterobactin biosynthetic process"/>
    <property type="evidence" value="ECO:0007669"/>
    <property type="project" value="TreeGrafter"/>
</dbReference>
<dbReference type="AlphaFoldDB" id="A0A4R6DQ79"/>
<dbReference type="InterPro" id="IPR010071">
    <property type="entry name" value="AA_adenyl_dom"/>
</dbReference>
<evidence type="ECO:0000256" key="4">
    <source>
        <dbReference type="ARBA" id="ARBA00022553"/>
    </source>
</evidence>
<dbReference type="Gene3D" id="2.30.38.10">
    <property type="entry name" value="Luciferase, Domain 3"/>
    <property type="match status" value="1"/>
</dbReference>
<dbReference type="InterPro" id="IPR009081">
    <property type="entry name" value="PP-bd_ACP"/>
</dbReference>
<feature type="domain" description="Carrier" evidence="5">
    <location>
        <begin position="1009"/>
        <end position="1083"/>
    </location>
</feature>
<keyword evidence="7" id="KW-1185">Reference proteome</keyword>
<dbReference type="Pfam" id="PF00668">
    <property type="entry name" value="Condensation"/>
    <property type="match status" value="1"/>
</dbReference>
<dbReference type="CDD" id="cd19531">
    <property type="entry name" value="LCL_NRPS-like"/>
    <property type="match status" value="1"/>
</dbReference>
<dbReference type="GO" id="GO:0047527">
    <property type="term" value="F:2,3-dihydroxybenzoate-serine ligase activity"/>
    <property type="evidence" value="ECO:0007669"/>
    <property type="project" value="TreeGrafter"/>
</dbReference>
<dbReference type="GO" id="GO:0031177">
    <property type="term" value="F:phosphopantetheine binding"/>
    <property type="evidence" value="ECO:0007669"/>
    <property type="project" value="InterPro"/>
</dbReference>
<name>A0A4R6DQ79_9RHOO</name>
<accession>A0A4R6DQ79</accession>
<dbReference type="InterPro" id="IPR001242">
    <property type="entry name" value="Condensation_dom"/>
</dbReference>
<proteinExistence type="inferred from homology"/>
<protein>
    <submittedName>
        <fullName evidence="6">Amino acid adenylation domain-containing protein</fullName>
    </submittedName>
</protein>
<evidence type="ECO:0000313" key="6">
    <source>
        <dbReference type="EMBL" id="TDN46694.1"/>
    </source>
</evidence>
<dbReference type="PROSITE" id="PS50075">
    <property type="entry name" value="CARRIER"/>
    <property type="match status" value="1"/>
</dbReference>
<dbReference type="SUPFAM" id="SSF52777">
    <property type="entry name" value="CoA-dependent acyltransferases"/>
    <property type="match status" value="2"/>
</dbReference>
<dbReference type="Pfam" id="PF00501">
    <property type="entry name" value="AMP-binding"/>
    <property type="match status" value="1"/>
</dbReference>
<evidence type="ECO:0000313" key="7">
    <source>
        <dbReference type="Proteomes" id="UP000295129"/>
    </source>
</evidence>
<dbReference type="Gene3D" id="1.10.1200.10">
    <property type="entry name" value="ACP-like"/>
    <property type="match status" value="1"/>
</dbReference>